<organism evidence="1 2">
    <name type="scientific">Candidatus Eubacterium avistercoris</name>
    <dbReference type="NCBI Taxonomy" id="2838567"/>
    <lineage>
        <taxon>Bacteria</taxon>
        <taxon>Bacillati</taxon>
        <taxon>Bacillota</taxon>
        <taxon>Clostridia</taxon>
        <taxon>Eubacteriales</taxon>
        <taxon>Eubacteriaceae</taxon>
        <taxon>Eubacterium</taxon>
    </lineage>
</organism>
<dbReference type="Gene3D" id="3.40.50.300">
    <property type="entry name" value="P-loop containing nucleotide triphosphate hydrolases"/>
    <property type="match status" value="1"/>
</dbReference>
<accession>A0A9D2D322</accession>
<dbReference type="PANTHER" id="PTHR46638:SF1">
    <property type="entry name" value="CORRINOID ADENOSYLTRANSFERASE"/>
    <property type="match status" value="1"/>
</dbReference>
<dbReference type="AlphaFoldDB" id="A0A9D2D322"/>
<dbReference type="InterPro" id="IPR027417">
    <property type="entry name" value="P-loop_NTPase"/>
</dbReference>
<dbReference type="GO" id="GO:0008817">
    <property type="term" value="F:corrinoid adenosyltransferase activity"/>
    <property type="evidence" value="ECO:0007669"/>
    <property type="project" value="InterPro"/>
</dbReference>
<dbReference type="InterPro" id="IPR003724">
    <property type="entry name" value="CblAdoTrfase_CobA"/>
</dbReference>
<protein>
    <submittedName>
        <fullName evidence="1">Cob(I)yrinic acid a,c-diamide adenosyltransferase</fullName>
    </submittedName>
</protein>
<evidence type="ECO:0000313" key="2">
    <source>
        <dbReference type="Proteomes" id="UP000824024"/>
    </source>
</evidence>
<dbReference type="SUPFAM" id="SSF52540">
    <property type="entry name" value="P-loop containing nucleoside triphosphate hydrolases"/>
    <property type="match status" value="1"/>
</dbReference>
<dbReference type="GO" id="GO:0009236">
    <property type="term" value="P:cobalamin biosynthetic process"/>
    <property type="evidence" value="ECO:0007669"/>
    <property type="project" value="InterPro"/>
</dbReference>
<gene>
    <name evidence="1" type="ORF">IAA08_07095</name>
</gene>
<dbReference type="Pfam" id="PF02572">
    <property type="entry name" value="CobA_CobO_BtuR"/>
    <property type="match status" value="1"/>
</dbReference>
<feature type="non-terminal residue" evidence="1">
    <location>
        <position position="1"/>
    </location>
</feature>
<comment type="caution">
    <text evidence="1">The sequence shown here is derived from an EMBL/GenBank/DDBJ whole genome shotgun (WGS) entry which is preliminary data.</text>
</comment>
<dbReference type="EMBL" id="DXCH01000197">
    <property type="protein sequence ID" value="HIZ07683.1"/>
    <property type="molecule type" value="Genomic_DNA"/>
</dbReference>
<reference evidence="1" key="1">
    <citation type="journal article" date="2021" name="PeerJ">
        <title>Extensive microbial diversity within the chicken gut microbiome revealed by metagenomics and culture.</title>
        <authorList>
            <person name="Gilroy R."/>
            <person name="Ravi A."/>
            <person name="Getino M."/>
            <person name="Pursley I."/>
            <person name="Horton D.L."/>
            <person name="Alikhan N.F."/>
            <person name="Baker D."/>
            <person name="Gharbi K."/>
            <person name="Hall N."/>
            <person name="Watson M."/>
            <person name="Adriaenssens E.M."/>
            <person name="Foster-Nyarko E."/>
            <person name="Jarju S."/>
            <person name="Secka A."/>
            <person name="Antonio M."/>
            <person name="Oren A."/>
            <person name="Chaudhuri R.R."/>
            <person name="La Ragione R."/>
            <person name="Hildebrand F."/>
            <person name="Pallen M.J."/>
        </authorList>
    </citation>
    <scope>NUCLEOTIDE SEQUENCE</scope>
    <source>
        <strain evidence="1">CHK192-9172</strain>
    </source>
</reference>
<evidence type="ECO:0000313" key="1">
    <source>
        <dbReference type="EMBL" id="HIZ07683.1"/>
    </source>
</evidence>
<reference evidence="1" key="2">
    <citation type="submission" date="2021-04" db="EMBL/GenBank/DDBJ databases">
        <authorList>
            <person name="Gilroy R."/>
        </authorList>
    </citation>
    <scope>NUCLEOTIDE SEQUENCE</scope>
    <source>
        <strain evidence="1">CHK192-9172</strain>
    </source>
</reference>
<dbReference type="PANTHER" id="PTHR46638">
    <property type="entry name" value="CORRINOID ADENOSYLTRANSFERASE"/>
    <property type="match status" value="1"/>
</dbReference>
<dbReference type="GO" id="GO:0005524">
    <property type="term" value="F:ATP binding"/>
    <property type="evidence" value="ECO:0007669"/>
    <property type="project" value="InterPro"/>
</dbReference>
<name>A0A9D2D322_9FIRM</name>
<sequence>AGLLVMDEVLDACNSGMLDTRELVDFLKNRPKDMEVVLTGRNPAPELVEMADYVTQMTKKKHPFDRGIGAREGIEM</sequence>
<dbReference type="Proteomes" id="UP000824024">
    <property type="component" value="Unassembled WGS sequence"/>
</dbReference>
<proteinExistence type="predicted"/>